<accession>A0A024U8U4</accession>
<dbReference type="EMBL" id="KI913960">
    <property type="protein sequence ID" value="ETW02831.1"/>
    <property type="molecule type" value="Genomic_DNA"/>
</dbReference>
<dbReference type="AlphaFoldDB" id="A0A024U8U4"/>
<dbReference type="eggNOG" id="ENOG502SD0Z">
    <property type="taxonomic scope" value="Eukaryota"/>
</dbReference>
<evidence type="ECO:0000313" key="4">
    <source>
        <dbReference type="Proteomes" id="UP000285060"/>
    </source>
</evidence>
<protein>
    <recommendedName>
        <fullName evidence="1">EF-hand domain-containing protein</fullName>
    </recommendedName>
</protein>
<keyword evidence="4" id="KW-1185">Reference proteome</keyword>
<dbReference type="PROSITE" id="PS50222">
    <property type="entry name" value="EF_HAND_2"/>
    <property type="match status" value="1"/>
</dbReference>
<dbReference type="RefSeq" id="XP_008868215.1">
    <property type="nucleotide sequence ID" value="XM_008869993.1"/>
</dbReference>
<reference evidence="2" key="1">
    <citation type="submission" date="2013-12" db="EMBL/GenBank/DDBJ databases">
        <title>The Genome Sequence of Aphanomyces invadans NJM9701.</title>
        <authorList>
            <consortium name="The Broad Institute Genomics Platform"/>
            <person name="Russ C."/>
            <person name="Tyler B."/>
            <person name="van West P."/>
            <person name="Dieguez-Uribeondo J."/>
            <person name="Young S.K."/>
            <person name="Zeng Q."/>
            <person name="Gargeya S."/>
            <person name="Fitzgerald M."/>
            <person name="Abouelleil A."/>
            <person name="Alvarado L."/>
            <person name="Chapman S.B."/>
            <person name="Gainer-Dewar J."/>
            <person name="Goldberg J."/>
            <person name="Griggs A."/>
            <person name="Gujja S."/>
            <person name="Hansen M."/>
            <person name="Howarth C."/>
            <person name="Imamovic A."/>
            <person name="Ireland A."/>
            <person name="Larimer J."/>
            <person name="McCowan C."/>
            <person name="Murphy C."/>
            <person name="Pearson M."/>
            <person name="Poon T.W."/>
            <person name="Priest M."/>
            <person name="Roberts A."/>
            <person name="Saif S."/>
            <person name="Shea T."/>
            <person name="Sykes S."/>
            <person name="Wortman J."/>
            <person name="Nusbaum C."/>
            <person name="Birren B."/>
        </authorList>
    </citation>
    <scope>NUCLEOTIDE SEQUENCE [LARGE SCALE GENOMIC DNA]</scope>
    <source>
        <strain evidence="2">NJM9701</strain>
    </source>
</reference>
<dbReference type="OrthoDB" id="70484at2759"/>
<sequence>MSKADNIDFAALGLNADQYGALKRAFSKYDKMNTGTIRVTDFAALIKDIGEEFDEEEMQIAKTSLEDQDGDYIQFTVFLKWWLEELK</sequence>
<reference evidence="3 4" key="2">
    <citation type="submission" date="2018-08" db="EMBL/GenBank/DDBJ databases">
        <title>Aphanomyces genome sequencing and annotation.</title>
        <authorList>
            <person name="Minardi D."/>
            <person name="Oidtmann B."/>
            <person name="Van Der Giezen M."/>
            <person name="Studholme D.J."/>
        </authorList>
    </citation>
    <scope>NUCLEOTIDE SEQUENCE [LARGE SCALE GENOMIC DNA]</scope>
    <source>
        <strain evidence="3 4">NJM0002</strain>
    </source>
</reference>
<evidence type="ECO:0000313" key="2">
    <source>
        <dbReference type="EMBL" id="ETW02831.1"/>
    </source>
</evidence>
<name>A0A024U8U4_9STRA</name>
<dbReference type="VEuPathDB" id="FungiDB:H310_05313"/>
<organism evidence="2">
    <name type="scientific">Aphanomyces invadans</name>
    <dbReference type="NCBI Taxonomy" id="157072"/>
    <lineage>
        <taxon>Eukaryota</taxon>
        <taxon>Sar</taxon>
        <taxon>Stramenopiles</taxon>
        <taxon>Oomycota</taxon>
        <taxon>Saprolegniomycetes</taxon>
        <taxon>Saprolegniales</taxon>
        <taxon>Verrucalvaceae</taxon>
        <taxon>Aphanomyces</taxon>
    </lineage>
</organism>
<dbReference type="Gene3D" id="1.10.238.10">
    <property type="entry name" value="EF-hand"/>
    <property type="match status" value="1"/>
</dbReference>
<dbReference type="SUPFAM" id="SSF47473">
    <property type="entry name" value="EF-hand"/>
    <property type="match status" value="1"/>
</dbReference>
<evidence type="ECO:0000259" key="1">
    <source>
        <dbReference type="PROSITE" id="PS50222"/>
    </source>
</evidence>
<dbReference type="Proteomes" id="UP000285060">
    <property type="component" value="Unassembled WGS sequence"/>
</dbReference>
<feature type="domain" description="EF-hand" evidence="1">
    <location>
        <begin position="17"/>
        <end position="52"/>
    </location>
</feature>
<proteinExistence type="predicted"/>
<dbReference type="EMBL" id="QUSY01000082">
    <property type="protein sequence ID" value="RHY33286.1"/>
    <property type="molecule type" value="Genomic_DNA"/>
</dbReference>
<dbReference type="Pfam" id="PF13499">
    <property type="entry name" value="EF-hand_7"/>
    <property type="match status" value="1"/>
</dbReference>
<gene>
    <name evidence="3" type="ORF">DYB32_001753</name>
    <name evidence="2" type="ORF">H310_05313</name>
</gene>
<dbReference type="InterPro" id="IPR011992">
    <property type="entry name" value="EF-hand-dom_pair"/>
</dbReference>
<evidence type="ECO:0000313" key="3">
    <source>
        <dbReference type="EMBL" id="RHY33286.1"/>
    </source>
</evidence>
<dbReference type="GeneID" id="20082363"/>
<dbReference type="GO" id="GO:0005509">
    <property type="term" value="F:calcium ion binding"/>
    <property type="evidence" value="ECO:0007669"/>
    <property type="project" value="InterPro"/>
</dbReference>
<dbReference type="InterPro" id="IPR002048">
    <property type="entry name" value="EF_hand_dom"/>
</dbReference>